<dbReference type="RefSeq" id="WP_086986373.1">
    <property type="nucleotide sequence ID" value="NZ_FJNA01000002.1"/>
</dbReference>
<accession>A0AB38A440</accession>
<evidence type="ECO:0000313" key="4">
    <source>
        <dbReference type="Proteomes" id="UP000199042"/>
    </source>
</evidence>
<sequence length="454" mass="53836">MLLKTVEIKKLFGIFNHKISLFEDGISIVIGENGVGKTYILDSINSFFNMKYNFFKEMEYEELIFSFQDETEWRVSNIKKEDGQYLHVWSDRGKEDEKEVSIPLDFTHGMDDIDVKRHAQQLSRIVPHVERISPIRYFDHEKRKVLRADEVVNFYSGYINHDEEFLNIIGPNAMWLFERLKKNSVYLIQTQRVYNLTIDEEMRYEGRFEARYFETITKYALDLKDQIVNADYKYSQESSKRDESFPYRLINKIRNYELDDTEEAIEKISNKLIELDDRRTEMKKLGLLINEDSKRINKTDIDLAQDAIELYIEDSNEKFNVYASLQKKIKLFTEIINKRFNYKNIRIDKEKGFIFIQKLNSEDLEKEIPINKLSSGEKNELIMFYELLFKSNNENLILIDEPEISLHISWQNLFIEDLKSIHNITGINVLIATHSPDIIGINWDLTNDLGRGSK</sequence>
<dbReference type="PANTHER" id="PTHR43581">
    <property type="entry name" value="ATP/GTP PHOSPHATASE"/>
    <property type="match status" value="1"/>
</dbReference>
<evidence type="ECO:0000259" key="2">
    <source>
        <dbReference type="Pfam" id="PF13175"/>
    </source>
</evidence>
<dbReference type="Proteomes" id="UP000199042">
    <property type="component" value="Unassembled WGS sequence"/>
</dbReference>
<proteinExistence type="predicted"/>
<dbReference type="EMBL" id="FNQH01000014">
    <property type="protein sequence ID" value="SEA97045.1"/>
    <property type="molecule type" value="Genomic_DNA"/>
</dbReference>
<dbReference type="AlphaFoldDB" id="A0AB38A440"/>
<keyword evidence="3" id="KW-0547">Nucleotide-binding</keyword>
<keyword evidence="1" id="KW-0175">Coiled coil</keyword>
<feature type="domain" description="Endonuclease GajA/Old nuclease/RecF-like AAA" evidence="2">
    <location>
        <begin position="1"/>
        <end position="439"/>
    </location>
</feature>
<protein>
    <submittedName>
        <fullName evidence="3">Predicted ATP-binding protein involved in virulence</fullName>
    </submittedName>
</protein>
<dbReference type="InterPro" id="IPR041685">
    <property type="entry name" value="AAA_GajA/Old/RecF-like"/>
</dbReference>
<keyword evidence="3" id="KW-0067">ATP-binding</keyword>
<keyword evidence="4" id="KW-1185">Reference proteome</keyword>
<dbReference type="Pfam" id="PF13175">
    <property type="entry name" value="AAA_15"/>
    <property type="match status" value="1"/>
</dbReference>
<dbReference type="Gene3D" id="3.40.50.300">
    <property type="entry name" value="P-loop containing nucleotide triphosphate hydrolases"/>
    <property type="match status" value="1"/>
</dbReference>
<dbReference type="PANTHER" id="PTHR43581:SF2">
    <property type="entry name" value="EXCINUCLEASE ATPASE SUBUNIT"/>
    <property type="match status" value="1"/>
</dbReference>
<organism evidence="3 4">
    <name type="scientific">Trichococcus collinsii</name>
    <dbReference type="NCBI Taxonomy" id="157076"/>
    <lineage>
        <taxon>Bacteria</taxon>
        <taxon>Bacillati</taxon>
        <taxon>Bacillota</taxon>
        <taxon>Bacilli</taxon>
        <taxon>Lactobacillales</taxon>
        <taxon>Carnobacteriaceae</taxon>
        <taxon>Trichococcus</taxon>
    </lineage>
</organism>
<comment type="caution">
    <text evidence="3">The sequence shown here is derived from an EMBL/GenBank/DDBJ whole genome shotgun (WGS) entry which is preliminary data.</text>
</comment>
<name>A0AB38A440_9LACT</name>
<reference evidence="3 4" key="1">
    <citation type="submission" date="2016-10" db="EMBL/GenBank/DDBJ databases">
        <authorList>
            <person name="Varghese N."/>
            <person name="Submissions S."/>
        </authorList>
    </citation>
    <scope>NUCLEOTIDE SEQUENCE [LARGE SCALE GENOMIC DNA]</scope>
    <source>
        <strain evidence="3 4">DSM 14526</strain>
    </source>
</reference>
<dbReference type="InterPro" id="IPR051396">
    <property type="entry name" value="Bact_Antivir_Def_Nuclease"/>
</dbReference>
<feature type="coiled-coil region" evidence="1">
    <location>
        <begin position="258"/>
        <end position="285"/>
    </location>
</feature>
<dbReference type="SUPFAM" id="SSF52540">
    <property type="entry name" value="P-loop containing nucleoside triphosphate hydrolases"/>
    <property type="match status" value="1"/>
</dbReference>
<dbReference type="InterPro" id="IPR027417">
    <property type="entry name" value="P-loop_NTPase"/>
</dbReference>
<gene>
    <name evidence="3" type="ORF">SAMN04488525_11419</name>
</gene>
<dbReference type="GO" id="GO:0005524">
    <property type="term" value="F:ATP binding"/>
    <property type="evidence" value="ECO:0007669"/>
    <property type="project" value="UniProtKB-KW"/>
</dbReference>
<evidence type="ECO:0000313" key="3">
    <source>
        <dbReference type="EMBL" id="SEA97045.1"/>
    </source>
</evidence>
<evidence type="ECO:0000256" key="1">
    <source>
        <dbReference type="SAM" id="Coils"/>
    </source>
</evidence>